<sequence length="160" mass="18097">MLDTTRTLAKRQWDPDFEKVPTECIDRITSNTADCALFAKEAEDSENDDWSDDEELTEDPAESSDDDFLVTFCSPLNDPSPFPNQSSIIQDFCRNHTVGVDTSKENEEVKLAMVEEFRVERHGERSGHKWFGPDWSASEFAKYMHAQVGTSPETALGAVR</sequence>
<dbReference type="RefSeq" id="XP_046011324.1">
    <property type="nucleotide sequence ID" value="XM_046161921.1"/>
</dbReference>
<protein>
    <submittedName>
        <fullName evidence="2">Uncharacterized protein</fullName>
    </submittedName>
</protein>
<evidence type="ECO:0000256" key="1">
    <source>
        <dbReference type="SAM" id="MobiDB-lite"/>
    </source>
</evidence>
<comment type="caution">
    <text evidence="2">The sequence shown here is derived from an EMBL/GenBank/DDBJ whole genome shotgun (WGS) entry which is preliminary data.</text>
</comment>
<reference evidence="2" key="1">
    <citation type="journal article" date="2021" name="Nat. Commun.">
        <title>Genetic determinants of endophytism in the Arabidopsis root mycobiome.</title>
        <authorList>
            <person name="Mesny F."/>
            <person name="Miyauchi S."/>
            <person name="Thiergart T."/>
            <person name="Pickel B."/>
            <person name="Atanasova L."/>
            <person name="Karlsson M."/>
            <person name="Huettel B."/>
            <person name="Barry K.W."/>
            <person name="Haridas S."/>
            <person name="Chen C."/>
            <person name="Bauer D."/>
            <person name="Andreopoulos W."/>
            <person name="Pangilinan J."/>
            <person name="LaButti K."/>
            <person name="Riley R."/>
            <person name="Lipzen A."/>
            <person name="Clum A."/>
            <person name="Drula E."/>
            <person name="Henrissat B."/>
            <person name="Kohler A."/>
            <person name="Grigoriev I.V."/>
            <person name="Martin F.M."/>
            <person name="Hacquard S."/>
        </authorList>
    </citation>
    <scope>NUCLEOTIDE SEQUENCE</scope>
    <source>
        <strain evidence="2">MPI-CAGE-CH-0230</strain>
    </source>
</reference>
<dbReference type="Proteomes" id="UP000756346">
    <property type="component" value="Unassembled WGS sequence"/>
</dbReference>
<keyword evidence="3" id="KW-1185">Reference proteome</keyword>
<proteinExistence type="predicted"/>
<feature type="region of interest" description="Disordered" evidence="1">
    <location>
        <begin position="39"/>
        <end position="68"/>
    </location>
</feature>
<evidence type="ECO:0000313" key="2">
    <source>
        <dbReference type="EMBL" id="KAH7029036.1"/>
    </source>
</evidence>
<gene>
    <name evidence="2" type="ORF">B0I36DRAFT_410708</name>
</gene>
<feature type="compositionally biased region" description="Acidic residues" evidence="1">
    <location>
        <begin position="43"/>
        <end position="68"/>
    </location>
</feature>
<accession>A0A9P9BSP2</accession>
<name>A0A9P9BSP2_9PEZI</name>
<evidence type="ECO:0000313" key="3">
    <source>
        <dbReference type="Proteomes" id="UP000756346"/>
    </source>
</evidence>
<dbReference type="EMBL" id="JAGTJQ010000006">
    <property type="protein sequence ID" value="KAH7029036.1"/>
    <property type="molecule type" value="Genomic_DNA"/>
</dbReference>
<organism evidence="2 3">
    <name type="scientific">Microdochium trichocladiopsis</name>
    <dbReference type="NCBI Taxonomy" id="1682393"/>
    <lineage>
        <taxon>Eukaryota</taxon>
        <taxon>Fungi</taxon>
        <taxon>Dikarya</taxon>
        <taxon>Ascomycota</taxon>
        <taxon>Pezizomycotina</taxon>
        <taxon>Sordariomycetes</taxon>
        <taxon>Xylariomycetidae</taxon>
        <taxon>Xylariales</taxon>
        <taxon>Microdochiaceae</taxon>
        <taxon>Microdochium</taxon>
    </lineage>
</organism>
<dbReference type="GeneID" id="70191467"/>
<dbReference type="AlphaFoldDB" id="A0A9P9BSP2"/>